<sequence>MTALHVACGAESRSLAIVKWLVEAGAAAVEARSEKGITPLHVAAIHGRPEVVRWLVESTGARVDTVEENSRTALALACVMGQIEVVRCINSLSATRSLQIDDRIGRHGRASFTRLRLVDMCISYSTS</sequence>
<keyword evidence="2 3" id="KW-0040">ANK repeat</keyword>
<dbReference type="PANTHER" id="PTHR24173:SF74">
    <property type="entry name" value="ANKYRIN REPEAT DOMAIN-CONTAINING PROTEIN 16"/>
    <property type="match status" value="1"/>
</dbReference>
<dbReference type="Gene3D" id="1.25.40.20">
    <property type="entry name" value="Ankyrin repeat-containing domain"/>
    <property type="match status" value="2"/>
</dbReference>
<dbReference type="EMBL" id="GL349435">
    <property type="protein sequence ID" value="KNC50679.1"/>
    <property type="molecule type" value="Genomic_DNA"/>
</dbReference>
<dbReference type="PANTHER" id="PTHR24173">
    <property type="entry name" value="ANKYRIN REPEAT CONTAINING"/>
    <property type="match status" value="1"/>
</dbReference>
<dbReference type="InterPro" id="IPR036770">
    <property type="entry name" value="Ankyrin_rpt-contain_sf"/>
</dbReference>
<gene>
    <name evidence="4" type="ORF">AMSG_11623</name>
</gene>
<dbReference type="AlphaFoldDB" id="A0A0L0DEF2"/>
<dbReference type="OrthoDB" id="188462at2759"/>
<dbReference type="STRING" id="461836.A0A0L0DEF2"/>
<dbReference type="GeneID" id="25569538"/>
<dbReference type="SUPFAM" id="SSF48403">
    <property type="entry name" value="Ankyrin repeat"/>
    <property type="match status" value="1"/>
</dbReference>
<dbReference type="eggNOG" id="KOG4177">
    <property type="taxonomic scope" value="Eukaryota"/>
</dbReference>
<dbReference type="SMART" id="SM00248">
    <property type="entry name" value="ANK"/>
    <property type="match status" value="3"/>
</dbReference>
<dbReference type="Proteomes" id="UP000054408">
    <property type="component" value="Unassembled WGS sequence"/>
</dbReference>
<keyword evidence="1" id="KW-0677">Repeat</keyword>
<name>A0A0L0DEF2_THETB</name>
<evidence type="ECO:0000256" key="1">
    <source>
        <dbReference type="ARBA" id="ARBA00022737"/>
    </source>
</evidence>
<evidence type="ECO:0000256" key="3">
    <source>
        <dbReference type="PROSITE-ProRule" id="PRU00023"/>
    </source>
</evidence>
<organism evidence="4 5">
    <name type="scientific">Thecamonas trahens ATCC 50062</name>
    <dbReference type="NCBI Taxonomy" id="461836"/>
    <lineage>
        <taxon>Eukaryota</taxon>
        <taxon>Apusozoa</taxon>
        <taxon>Apusomonadida</taxon>
        <taxon>Apusomonadidae</taxon>
        <taxon>Thecamonas</taxon>
    </lineage>
</organism>
<dbReference type="RefSeq" id="XP_013762602.1">
    <property type="nucleotide sequence ID" value="XM_013907148.1"/>
</dbReference>
<dbReference type="PROSITE" id="PS50297">
    <property type="entry name" value="ANK_REP_REGION"/>
    <property type="match status" value="1"/>
</dbReference>
<evidence type="ECO:0000313" key="4">
    <source>
        <dbReference type="EMBL" id="KNC50679.1"/>
    </source>
</evidence>
<evidence type="ECO:0000313" key="5">
    <source>
        <dbReference type="Proteomes" id="UP000054408"/>
    </source>
</evidence>
<dbReference type="InterPro" id="IPR002110">
    <property type="entry name" value="Ankyrin_rpt"/>
</dbReference>
<reference evidence="4 5" key="1">
    <citation type="submission" date="2010-05" db="EMBL/GenBank/DDBJ databases">
        <title>The Genome Sequence of Thecamonas trahens ATCC 50062.</title>
        <authorList>
            <consortium name="The Broad Institute Genome Sequencing Platform"/>
            <person name="Russ C."/>
            <person name="Cuomo C."/>
            <person name="Shea T."/>
            <person name="Young S.K."/>
            <person name="Zeng Q."/>
            <person name="Koehrsen M."/>
            <person name="Haas B."/>
            <person name="Borodovsky M."/>
            <person name="Guigo R."/>
            <person name="Alvarado L."/>
            <person name="Berlin A."/>
            <person name="Bochicchio J."/>
            <person name="Borenstein D."/>
            <person name="Chapman S."/>
            <person name="Chen Z."/>
            <person name="Freedman E."/>
            <person name="Gellesch M."/>
            <person name="Goldberg J."/>
            <person name="Griggs A."/>
            <person name="Gujja S."/>
            <person name="Heilman E."/>
            <person name="Heiman D."/>
            <person name="Hepburn T."/>
            <person name="Howarth C."/>
            <person name="Jen D."/>
            <person name="Larson L."/>
            <person name="Mehta T."/>
            <person name="Park D."/>
            <person name="Pearson M."/>
            <person name="Roberts A."/>
            <person name="Saif S."/>
            <person name="Shenoy N."/>
            <person name="Sisk P."/>
            <person name="Stolte C."/>
            <person name="Sykes S."/>
            <person name="Thomson T."/>
            <person name="Walk T."/>
            <person name="White J."/>
            <person name="Yandava C."/>
            <person name="Burger G."/>
            <person name="Gray M.W."/>
            <person name="Holland P.W.H."/>
            <person name="King N."/>
            <person name="Lang F.B.F."/>
            <person name="Roger A.J."/>
            <person name="Ruiz-Trillo I."/>
            <person name="Lander E."/>
            <person name="Nusbaum C."/>
        </authorList>
    </citation>
    <scope>NUCLEOTIDE SEQUENCE [LARGE SCALE GENOMIC DNA]</scope>
    <source>
        <strain evidence="4 5">ATCC 50062</strain>
    </source>
</reference>
<feature type="repeat" description="ANK" evidence="3">
    <location>
        <begin position="35"/>
        <end position="57"/>
    </location>
</feature>
<dbReference type="PROSITE" id="PS50088">
    <property type="entry name" value="ANK_REPEAT"/>
    <property type="match status" value="1"/>
</dbReference>
<evidence type="ECO:0000256" key="2">
    <source>
        <dbReference type="ARBA" id="ARBA00023043"/>
    </source>
</evidence>
<accession>A0A0L0DEF2</accession>
<protein>
    <submittedName>
        <fullName evidence="4">Uncharacterized protein</fullName>
    </submittedName>
</protein>
<proteinExistence type="predicted"/>
<keyword evidence="5" id="KW-1185">Reference proteome</keyword>
<dbReference type="OMA" id="CATDHGK"/>
<dbReference type="Pfam" id="PF12796">
    <property type="entry name" value="Ank_2"/>
    <property type="match status" value="1"/>
</dbReference>